<dbReference type="GO" id="GO:0016787">
    <property type="term" value="F:hydrolase activity"/>
    <property type="evidence" value="ECO:0007669"/>
    <property type="project" value="UniProtKB-UniRule"/>
</dbReference>
<keyword evidence="2 10" id="KW-0547">Nucleotide-binding</keyword>
<dbReference type="RefSeq" id="WP_091936205.1">
    <property type="nucleotide sequence ID" value="NZ_FOUJ01000003.1"/>
</dbReference>
<dbReference type="InterPro" id="IPR014016">
    <property type="entry name" value="UvrD-like_ATP-bd"/>
</dbReference>
<comment type="similarity">
    <text evidence="1">Belongs to the helicase family. UvrD subfamily.</text>
</comment>
<gene>
    <name evidence="14" type="ORF">SAMN04488696_1840</name>
</gene>
<dbReference type="InterPro" id="IPR014017">
    <property type="entry name" value="DNA_helicase_UvrD-like_C"/>
</dbReference>
<comment type="catalytic activity">
    <reaction evidence="9">
        <text>ATP + H2O = ADP + phosphate + H(+)</text>
        <dbReference type="Rhea" id="RHEA:13065"/>
        <dbReference type="ChEBI" id="CHEBI:15377"/>
        <dbReference type="ChEBI" id="CHEBI:15378"/>
        <dbReference type="ChEBI" id="CHEBI:30616"/>
        <dbReference type="ChEBI" id="CHEBI:43474"/>
        <dbReference type="ChEBI" id="CHEBI:456216"/>
        <dbReference type="EC" id="5.6.2.4"/>
    </reaction>
</comment>
<dbReference type="SUPFAM" id="SSF52540">
    <property type="entry name" value="P-loop containing nucleoside triphosphate hydrolases"/>
    <property type="match status" value="1"/>
</dbReference>
<evidence type="ECO:0000256" key="10">
    <source>
        <dbReference type="PROSITE-ProRule" id="PRU00560"/>
    </source>
</evidence>
<dbReference type="InterPro" id="IPR027417">
    <property type="entry name" value="P-loop_NTPase"/>
</dbReference>
<evidence type="ECO:0000259" key="13">
    <source>
        <dbReference type="PROSITE" id="PS51198"/>
    </source>
</evidence>
<feature type="binding site" evidence="10">
    <location>
        <begin position="180"/>
        <end position="187"/>
    </location>
    <ligand>
        <name>ATP</name>
        <dbReference type="ChEBI" id="CHEBI:30616"/>
    </ligand>
</feature>
<feature type="domain" description="UvrD-like helicase ATP-binding" evidence="13">
    <location>
        <begin position="159"/>
        <end position="647"/>
    </location>
</feature>
<evidence type="ECO:0000256" key="2">
    <source>
        <dbReference type="ARBA" id="ARBA00022741"/>
    </source>
</evidence>
<keyword evidence="5 10" id="KW-0067">ATP-binding</keyword>
<evidence type="ECO:0000256" key="5">
    <source>
        <dbReference type="ARBA" id="ARBA00022840"/>
    </source>
</evidence>
<dbReference type="PROSITE" id="PS51198">
    <property type="entry name" value="UVRD_HELICASE_ATP_BIND"/>
    <property type="match status" value="1"/>
</dbReference>
<keyword evidence="12" id="KW-1133">Transmembrane helix</keyword>
<keyword evidence="12" id="KW-0812">Transmembrane</keyword>
<evidence type="ECO:0000256" key="11">
    <source>
        <dbReference type="SAM" id="Coils"/>
    </source>
</evidence>
<dbReference type="GO" id="GO:0005524">
    <property type="term" value="F:ATP binding"/>
    <property type="evidence" value="ECO:0007669"/>
    <property type="project" value="UniProtKB-UniRule"/>
</dbReference>
<comment type="catalytic activity">
    <reaction evidence="7">
        <text>Couples ATP hydrolysis with the unwinding of duplex DNA by translocating in the 3'-5' direction.</text>
        <dbReference type="EC" id="5.6.2.4"/>
    </reaction>
</comment>
<keyword evidence="3 10" id="KW-0378">Hydrolase</keyword>
<dbReference type="PANTHER" id="PTHR11070">
    <property type="entry name" value="UVRD / RECB / PCRA DNA HELICASE FAMILY MEMBER"/>
    <property type="match status" value="1"/>
</dbReference>
<keyword evidence="11" id="KW-0175">Coiled coil</keyword>
<dbReference type="Gene3D" id="3.40.50.300">
    <property type="entry name" value="P-loop containing nucleotide triphosphate hydrolases"/>
    <property type="match status" value="3"/>
</dbReference>
<feature type="transmembrane region" description="Helical" evidence="12">
    <location>
        <begin position="21"/>
        <end position="39"/>
    </location>
</feature>
<evidence type="ECO:0000256" key="12">
    <source>
        <dbReference type="SAM" id="Phobius"/>
    </source>
</evidence>
<keyword evidence="12" id="KW-0472">Membrane</keyword>
<dbReference type="GO" id="GO:0000725">
    <property type="term" value="P:recombinational repair"/>
    <property type="evidence" value="ECO:0007669"/>
    <property type="project" value="TreeGrafter"/>
</dbReference>
<dbReference type="PANTHER" id="PTHR11070:SF63">
    <property type="entry name" value="DNA HELICASE IV"/>
    <property type="match status" value="1"/>
</dbReference>
<dbReference type="Pfam" id="PF13361">
    <property type="entry name" value="UvrD_C"/>
    <property type="match status" value="1"/>
</dbReference>
<keyword evidence="6" id="KW-0413">Isomerase</keyword>
<reference evidence="15" key="1">
    <citation type="submission" date="2016-10" db="EMBL/GenBank/DDBJ databases">
        <authorList>
            <person name="Varghese N."/>
            <person name="Submissions S."/>
        </authorList>
    </citation>
    <scope>NUCLEOTIDE SEQUENCE [LARGE SCALE GENOMIC DNA]</scope>
    <source>
        <strain evidence="15">Mob M</strain>
    </source>
</reference>
<sequence length="852" mass="99813">MSYKKTKHLKSLISEIKQQNHLILVGIILIPLIIGIFLVKRAKQKKNDLLKLKETLIHEVEKENKALITELADIYNNINDTYFTYHKRFSTIEKCNLCLEELQFINKNKALFSNDFTNFISKSIYIVTELKNNFQTYDNTAFVEKRILEYDYLFKKSPFPLDTSQKVAVVTDDTHNLVVAGAGSGKTEVLITRAAYLIERKPDTINSKRILVLAFQNKAAKEVHERLDSRFGFDVKIKTFHSLGLEILKEANRNSDIDSLQIADETEQKRLVLSVYNEKINDNKFQNDIINYMKAYGDSEIRKSKTDFEDKETYYEYMRNLTYTALDGTKVKSEAEREILNFFVTHDLNGRRVKVLYESPAEWMLYKKEDGDTHVPQPDFFFPDYDIYIEHWALDKYGTVPEWFKGKNPTEVYKNSMEQKKKKFAEQDKYLLVETTHKDFKQNNFIEILKDRMLIALKKKNPGKDFEFTQVTYEKLVNRVWKECVVSVRDLPKNIGNFINISKTYNLTPEAIEQRIKNESWSLKQIEFANIALIIYSSYENRLRSENKIDFSDMINLAVRNLKQKEELYKNYFDHILVDEYQDISQQRYELIKSLMDKNTGCKLFCVGDDWQSIMGFSGSNLDFFVRFDQYFDHPTITHLTVNYRSCKSIVDTGAEIIKHNGDVQIEKNALAHNNTLEPIRVYISIHNTRFVNNYYTQVAQHCISTINSYLQKGYNPQDIIILSRIANSPILKNKLRDYAVVCNVPISFEKRSWNKIRFMSVHASKGLQARVVFLLNVVDGLYGFPCKKENPDIFELATKGRKKDTEEEERRLFYVAITRAMENLIIYSQIDSESKFLGEIKDHVIVDNLQN</sequence>
<dbReference type="GO" id="GO:0005829">
    <property type="term" value="C:cytosol"/>
    <property type="evidence" value="ECO:0007669"/>
    <property type="project" value="TreeGrafter"/>
</dbReference>
<dbReference type="EC" id="5.6.2.4" evidence="8"/>
<dbReference type="Pfam" id="PF00580">
    <property type="entry name" value="UvrD-helicase"/>
    <property type="match status" value="2"/>
</dbReference>
<organism evidence="14 15">
    <name type="scientific">Methanolobus profundi</name>
    <dbReference type="NCBI Taxonomy" id="487685"/>
    <lineage>
        <taxon>Archaea</taxon>
        <taxon>Methanobacteriati</taxon>
        <taxon>Methanobacteriota</taxon>
        <taxon>Stenosarchaea group</taxon>
        <taxon>Methanomicrobia</taxon>
        <taxon>Methanosarcinales</taxon>
        <taxon>Methanosarcinaceae</taxon>
        <taxon>Methanolobus</taxon>
    </lineage>
</organism>
<dbReference type="AlphaFoldDB" id="A0A1I4S8T3"/>
<dbReference type="GO" id="GO:0003677">
    <property type="term" value="F:DNA binding"/>
    <property type="evidence" value="ECO:0007669"/>
    <property type="project" value="UniProtKB-KW"/>
</dbReference>
<dbReference type="Gene3D" id="1.10.10.160">
    <property type="match status" value="2"/>
</dbReference>
<dbReference type="STRING" id="487685.SAMN04488696_1840"/>
<evidence type="ECO:0000256" key="6">
    <source>
        <dbReference type="ARBA" id="ARBA00023235"/>
    </source>
</evidence>
<dbReference type="GO" id="GO:0033202">
    <property type="term" value="C:DNA helicase complex"/>
    <property type="evidence" value="ECO:0007669"/>
    <property type="project" value="TreeGrafter"/>
</dbReference>
<dbReference type="InterPro" id="IPR013986">
    <property type="entry name" value="DExx_box_DNA_helicase_dom_sf"/>
</dbReference>
<keyword evidence="15" id="KW-1185">Reference proteome</keyword>
<dbReference type="OrthoDB" id="203178at2157"/>
<evidence type="ECO:0000313" key="14">
    <source>
        <dbReference type="EMBL" id="SFM60897.1"/>
    </source>
</evidence>
<evidence type="ECO:0000256" key="9">
    <source>
        <dbReference type="ARBA" id="ARBA00048988"/>
    </source>
</evidence>
<proteinExistence type="inferred from homology"/>
<evidence type="ECO:0000256" key="1">
    <source>
        <dbReference type="ARBA" id="ARBA00009922"/>
    </source>
</evidence>
<dbReference type="Proteomes" id="UP000198535">
    <property type="component" value="Unassembled WGS sequence"/>
</dbReference>
<accession>A0A1I4S8T3</accession>
<evidence type="ECO:0000256" key="7">
    <source>
        <dbReference type="ARBA" id="ARBA00034617"/>
    </source>
</evidence>
<dbReference type="GO" id="GO:0043138">
    <property type="term" value="F:3'-5' DNA helicase activity"/>
    <property type="evidence" value="ECO:0007669"/>
    <property type="project" value="UniProtKB-EC"/>
</dbReference>
<keyword evidence="4 10" id="KW-0347">Helicase</keyword>
<protein>
    <recommendedName>
        <fullName evidence="8">DNA 3'-5' helicase</fullName>
        <ecNumber evidence="8">5.6.2.4</ecNumber>
    </recommendedName>
</protein>
<dbReference type="EMBL" id="FOUJ01000003">
    <property type="protein sequence ID" value="SFM60897.1"/>
    <property type="molecule type" value="Genomic_DNA"/>
</dbReference>
<evidence type="ECO:0000256" key="3">
    <source>
        <dbReference type="ARBA" id="ARBA00022801"/>
    </source>
</evidence>
<feature type="coiled-coil region" evidence="11">
    <location>
        <begin position="39"/>
        <end position="77"/>
    </location>
</feature>
<evidence type="ECO:0000256" key="8">
    <source>
        <dbReference type="ARBA" id="ARBA00034808"/>
    </source>
</evidence>
<evidence type="ECO:0000313" key="15">
    <source>
        <dbReference type="Proteomes" id="UP000198535"/>
    </source>
</evidence>
<dbReference type="InterPro" id="IPR000212">
    <property type="entry name" value="DNA_helicase_UvrD/REP"/>
</dbReference>
<name>A0A1I4S8T3_9EURY</name>
<evidence type="ECO:0000256" key="4">
    <source>
        <dbReference type="ARBA" id="ARBA00022806"/>
    </source>
</evidence>